<feature type="signal peptide" evidence="1">
    <location>
        <begin position="1"/>
        <end position="22"/>
    </location>
</feature>
<sequence>MTIRVVLALVVSLGWFLRQVDINNAFLNSDLHATREQWLATAHASSPVEDEYLYRSIIGALQYVVITRPNIAFSMNKVFQFVHKLLDLHFKGVKRILDYLQGTLDHGLRSIAKAEYRSLAHVTTEMVWIQSLLFELYVLVKNKELVWCDSLAAIAVAGNPVMHSKFKHVELDLFFVKEKVARGSLQMGYVPSQDQIEDILAKPLSLGLFNKFRSQLKILTNDHEVTGGRERQGARGML</sequence>
<feature type="chain" id="PRO_5023034120" evidence="1">
    <location>
        <begin position="23"/>
        <end position="238"/>
    </location>
</feature>
<organism evidence="2 3">
    <name type="scientific">Gossypium australe</name>
    <dbReference type="NCBI Taxonomy" id="47621"/>
    <lineage>
        <taxon>Eukaryota</taxon>
        <taxon>Viridiplantae</taxon>
        <taxon>Streptophyta</taxon>
        <taxon>Embryophyta</taxon>
        <taxon>Tracheophyta</taxon>
        <taxon>Spermatophyta</taxon>
        <taxon>Magnoliopsida</taxon>
        <taxon>eudicotyledons</taxon>
        <taxon>Gunneridae</taxon>
        <taxon>Pentapetalae</taxon>
        <taxon>rosids</taxon>
        <taxon>malvids</taxon>
        <taxon>Malvales</taxon>
        <taxon>Malvaceae</taxon>
        <taxon>Malvoideae</taxon>
        <taxon>Gossypium</taxon>
    </lineage>
</organism>
<dbReference type="CDD" id="cd09272">
    <property type="entry name" value="RNase_HI_RT_Ty1"/>
    <property type="match status" value="1"/>
</dbReference>
<reference evidence="3" key="1">
    <citation type="journal article" date="2019" name="Plant Biotechnol. J.">
        <title>Genome sequencing of the Australian wild diploid species Gossypium australe highlights disease resistance and delayed gland morphogenesis.</title>
        <authorList>
            <person name="Cai Y."/>
            <person name="Cai X."/>
            <person name="Wang Q."/>
            <person name="Wang P."/>
            <person name="Zhang Y."/>
            <person name="Cai C."/>
            <person name="Xu Y."/>
            <person name="Wang K."/>
            <person name="Zhou Z."/>
            <person name="Wang C."/>
            <person name="Geng S."/>
            <person name="Li B."/>
            <person name="Dong Q."/>
            <person name="Hou Y."/>
            <person name="Wang H."/>
            <person name="Ai P."/>
            <person name="Liu Z."/>
            <person name="Yi F."/>
            <person name="Sun M."/>
            <person name="An G."/>
            <person name="Cheng J."/>
            <person name="Zhang Y."/>
            <person name="Shi Q."/>
            <person name="Xie Y."/>
            <person name="Shi X."/>
            <person name="Chang Y."/>
            <person name="Huang F."/>
            <person name="Chen Y."/>
            <person name="Hong S."/>
            <person name="Mi L."/>
            <person name="Sun Q."/>
            <person name="Zhang L."/>
            <person name="Zhou B."/>
            <person name="Peng R."/>
            <person name="Zhang X."/>
            <person name="Liu F."/>
        </authorList>
    </citation>
    <scope>NUCLEOTIDE SEQUENCE [LARGE SCALE GENOMIC DNA]</scope>
    <source>
        <strain evidence="3">cv. PA1801</strain>
    </source>
</reference>
<name>A0A5B6WL03_9ROSI</name>
<evidence type="ECO:0000256" key="1">
    <source>
        <dbReference type="SAM" id="SignalP"/>
    </source>
</evidence>
<evidence type="ECO:0000313" key="2">
    <source>
        <dbReference type="EMBL" id="KAA3481747.1"/>
    </source>
</evidence>
<dbReference type="OrthoDB" id="999640at2759"/>
<dbReference type="PANTHER" id="PTHR11439">
    <property type="entry name" value="GAG-POL-RELATED RETROTRANSPOSON"/>
    <property type="match status" value="1"/>
</dbReference>
<keyword evidence="1" id="KW-0732">Signal</keyword>
<dbReference type="EMBL" id="SMMG02000003">
    <property type="protein sequence ID" value="KAA3481747.1"/>
    <property type="molecule type" value="Genomic_DNA"/>
</dbReference>
<gene>
    <name evidence="2" type="ORF">EPI10_022088</name>
</gene>
<evidence type="ECO:0000313" key="3">
    <source>
        <dbReference type="Proteomes" id="UP000325315"/>
    </source>
</evidence>
<dbReference type="PANTHER" id="PTHR11439:SF450">
    <property type="entry name" value="REVERSE TRANSCRIPTASE TY1_COPIA-TYPE DOMAIN-CONTAINING PROTEIN"/>
    <property type="match status" value="1"/>
</dbReference>
<accession>A0A5B6WL03</accession>
<proteinExistence type="predicted"/>
<keyword evidence="3" id="KW-1185">Reference proteome</keyword>
<protein>
    <submittedName>
        <fullName evidence="2">Uncharacterized protein</fullName>
    </submittedName>
</protein>
<dbReference type="Proteomes" id="UP000325315">
    <property type="component" value="Unassembled WGS sequence"/>
</dbReference>
<comment type="caution">
    <text evidence="2">The sequence shown here is derived from an EMBL/GenBank/DDBJ whole genome shotgun (WGS) entry which is preliminary data.</text>
</comment>
<dbReference type="AlphaFoldDB" id="A0A5B6WL03"/>